<dbReference type="InterPro" id="IPR000182">
    <property type="entry name" value="GNAT_dom"/>
</dbReference>
<dbReference type="Proteomes" id="UP000294963">
    <property type="component" value="Unassembled WGS sequence"/>
</dbReference>
<sequence>MKIQTPRLELQPFSAQDAAECYACITPTLTRYMTWEPAASRAEFDQIWSNWLVSMTEQRELVCVIRSNTTQQFLGLVALHQMHTATPELGIWIREDAHGHGHGREAVTALWDWAKSLGNIDYFIYPVAQQNQASRRIAESLNGVIQAKELKPKYTALIYHIPTWG</sequence>
<gene>
    <name evidence="2" type="ORF">EC844_12665</name>
</gene>
<dbReference type="PANTHER" id="PTHR43441">
    <property type="entry name" value="RIBOSOMAL-PROTEIN-SERINE ACETYLTRANSFERASE"/>
    <property type="match status" value="1"/>
</dbReference>
<dbReference type="GO" id="GO:0005737">
    <property type="term" value="C:cytoplasm"/>
    <property type="evidence" value="ECO:0007669"/>
    <property type="project" value="TreeGrafter"/>
</dbReference>
<evidence type="ECO:0000313" key="3">
    <source>
        <dbReference type="Proteomes" id="UP000294963"/>
    </source>
</evidence>
<organism evidence="2 3">
    <name type="scientific">Acinetobacter calcoaceticus</name>
    <dbReference type="NCBI Taxonomy" id="471"/>
    <lineage>
        <taxon>Bacteria</taxon>
        <taxon>Pseudomonadati</taxon>
        <taxon>Pseudomonadota</taxon>
        <taxon>Gammaproteobacteria</taxon>
        <taxon>Moraxellales</taxon>
        <taxon>Moraxellaceae</taxon>
        <taxon>Acinetobacter</taxon>
        <taxon>Acinetobacter calcoaceticus/baumannii complex</taxon>
    </lineage>
</organism>
<dbReference type="InterPro" id="IPR051908">
    <property type="entry name" value="Ribosomal_N-acetyltransferase"/>
</dbReference>
<dbReference type="OrthoDB" id="5292292at2"/>
<dbReference type="SUPFAM" id="SSF55729">
    <property type="entry name" value="Acyl-CoA N-acyltransferases (Nat)"/>
    <property type="match status" value="1"/>
</dbReference>
<name>A0A4R1XGB6_ACICA</name>
<keyword evidence="3" id="KW-1185">Reference proteome</keyword>
<proteinExistence type="predicted"/>
<evidence type="ECO:0000313" key="2">
    <source>
        <dbReference type="EMBL" id="TCM61911.1"/>
    </source>
</evidence>
<keyword evidence="2" id="KW-0808">Transferase</keyword>
<dbReference type="Pfam" id="PF13302">
    <property type="entry name" value="Acetyltransf_3"/>
    <property type="match status" value="1"/>
</dbReference>
<evidence type="ECO:0000259" key="1">
    <source>
        <dbReference type="PROSITE" id="PS51186"/>
    </source>
</evidence>
<dbReference type="Gene3D" id="3.40.630.30">
    <property type="match status" value="1"/>
</dbReference>
<feature type="domain" description="N-acetyltransferase" evidence="1">
    <location>
        <begin position="8"/>
        <end position="164"/>
    </location>
</feature>
<comment type="caution">
    <text evidence="2">The sequence shown here is derived from an EMBL/GenBank/DDBJ whole genome shotgun (WGS) entry which is preliminary data.</text>
</comment>
<dbReference type="GO" id="GO:1990189">
    <property type="term" value="F:protein N-terminal-serine acetyltransferase activity"/>
    <property type="evidence" value="ECO:0007669"/>
    <property type="project" value="TreeGrafter"/>
</dbReference>
<reference evidence="2 3" key="1">
    <citation type="submission" date="2019-03" db="EMBL/GenBank/DDBJ databases">
        <title>Genomic analyses of the natural microbiome of Caenorhabditis elegans.</title>
        <authorList>
            <person name="Samuel B."/>
        </authorList>
    </citation>
    <scope>NUCLEOTIDE SEQUENCE [LARGE SCALE GENOMIC DNA]</scope>
    <source>
        <strain evidence="2 3">JUb89</strain>
    </source>
</reference>
<dbReference type="EMBL" id="SLVJ01000026">
    <property type="protein sequence ID" value="TCM61911.1"/>
    <property type="molecule type" value="Genomic_DNA"/>
</dbReference>
<dbReference type="GO" id="GO:0008999">
    <property type="term" value="F:protein-N-terminal-alanine acetyltransferase activity"/>
    <property type="evidence" value="ECO:0007669"/>
    <property type="project" value="TreeGrafter"/>
</dbReference>
<accession>A0A4R1XGB6</accession>
<protein>
    <submittedName>
        <fullName evidence="2">RimJ/RimL family protein N-acetyltransferase</fullName>
    </submittedName>
</protein>
<dbReference type="PROSITE" id="PS51186">
    <property type="entry name" value="GNAT"/>
    <property type="match status" value="1"/>
</dbReference>
<dbReference type="InterPro" id="IPR016181">
    <property type="entry name" value="Acyl_CoA_acyltransferase"/>
</dbReference>
<dbReference type="PANTHER" id="PTHR43441:SF10">
    <property type="entry name" value="ACETYLTRANSFERASE"/>
    <property type="match status" value="1"/>
</dbReference>
<dbReference type="AlphaFoldDB" id="A0A4R1XGB6"/>